<dbReference type="Proteomes" id="UP000651837">
    <property type="component" value="Unassembled WGS sequence"/>
</dbReference>
<dbReference type="RefSeq" id="WP_109649138.1">
    <property type="nucleotide sequence ID" value="NZ_CAJQNU010000054.1"/>
</dbReference>
<dbReference type="InterPro" id="IPR014729">
    <property type="entry name" value="Rossmann-like_a/b/a_fold"/>
</dbReference>
<evidence type="ECO:0000313" key="6">
    <source>
        <dbReference type="Proteomes" id="UP000245667"/>
    </source>
</evidence>
<dbReference type="AlphaFoldDB" id="A0A316E4L0"/>
<evidence type="ECO:0000313" key="7">
    <source>
        <dbReference type="Proteomes" id="UP000651837"/>
    </source>
</evidence>
<dbReference type="Proteomes" id="UP000245667">
    <property type="component" value="Unassembled WGS sequence"/>
</dbReference>
<reference evidence="4 7" key="2">
    <citation type="submission" date="2020-07" db="EMBL/GenBank/DDBJ databases">
        <title>The draft genome sequence of Maribacter polysiphoniae KCTC 22021.</title>
        <authorList>
            <person name="Mu L."/>
        </authorList>
    </citation>
    <scope>NUCLEOTIDE SEQUENCE [LARGE SCALE GENOMIC DNA]</scope>
    <source>
        <strain evidence="4 7">KCTC 22021</strain>
    </source>
</reference>
<dbReference type="PANTHER" id="PTHR11772">
    <property type="entry name" value="ASPARAGINE SYNTHETASE"/>
    <property type="match status" value="1"/>
</dbReference>
<proteinExistence type="predicted"/>
<feature type="domain" description="Asparagine synthetase" evidence="3">
    <location>
        <begin position="172"/>
        <end position="304"/>
    </location>
</feature>
<keyword evidence="2" id="KW-0067">ATP-binding</keyword>
<comment type="caution">
    <text evidence="5">The sequence shown here is derived from an EMBL/GenBank/DDBJ whole genome shotgun (WGS) entry which is preliminary data.</text>
</comment>
<keyword evidence="1" id="KW-0547">Nucleotide-binding</keyword>
<dbReference type="InterPro" id="IPR001962">
    <property type="entry name" value="Asn_synthase"/>
</dbReference>
<dbReference type="GO" id="GO:0005524">
    <property type="term" value="F:ATP binding"/>
    <property type="evidence" value="ECO:0007669"/>
    <property type="project" value="UniProtKB-KW"/>
</dbReference>
<dbReference type="Pfam" id="PF00733">
    <property type="entry name" value="Asn_synthase"/>
    <property type="match status" value="1"/>
</dbReference>
<dbReference type="PANTHER" id="PTHR11772:SF2">
    <property type="entry name" value="ASPARAGINE SYNTHETASE [GLUTAMINE-HYDROLYZING]"/>
    <property type="match status" value="1"/>
</dbReference>
<organism evidence="5 6">
    <name type="scientific">Maribacter polysiphoniae</name>
    <dbReference type="NCBI Taxonomy" id="429344"/>
    <lineage>
        <taxon>Bacteria</taxon>
        <taxon>Pseudomonadati</taxon>
        <taxon>Bacteroidota</taxon>
        <taxon>Flavobacteriia</taxon>
        <taxon>Flavobacteriales</taxon>
        <taxon>Flavobacteriaceae</taxon>
        <taxon>Maribacter</taxon>
    </lineage>
</organism>
<name>A0A316E4L0_9FLAO</name>
<evidence type="ECO:0000313" key="4">
    <source>
        <dbReference type="EMBL" id="MBD1259024.1"/>
    </source>
</evidence>
<keyword evidence="7" id="KW-1185">Reference proteome</keyword>
<dbReference type="GO" id="GO:0004066">
    <property type="term" value="F:asparagine synthase (glutamine-hydrolyzing) activity"/>
    <property type="evidence" value="ECO:0007669"/>
    <property type="project" value="InterPro"/>
</dbReference>
<dbReference type="OrthoDB" id="616036at2"/>
<evidence type="ECO:0000256" key="1">
    <source>
        <dbReference type="ARBA" id="ARBA00022741"/>
    </source>
</evidence>
<evidence type="ECO:0000259" key="3">
    <source>
        <dbReference type="Pfam" id="PF00733"/>
    </source>
</evidence>
<accession>A0A316E4L0</accession>
<protein>
    <submittedName>
        <fullName evidence="5">Asparagine synthase (Glutamine-hydrolysing)</fullName>
    </submittedName>
    <submittedName>
        <fullName evidence="4">Asparagine synthetase B family protein</fullName>
    </submittedName>
</protein>
<gene>
    <name evidence="4" type="ORF">HZY62_00365</name>
    <name evidence="5" type="ORF">LX92_00942</name>
</gene>
<dbReference type="GO" id="GO:0006529">
    <property type="term" value="P:asparagine biosynthetic process"/>
    <property type="evidence" value="ECO:0007669"/>
    <property type="project" value="InterPro"/>
</dbReference>
<sequence length="442" mass="50821">MNSMYVSKVVDLTNHEKNIIYNMSHEEAVEVVKSGDVEAVRKIDGQFSLISVEDKTIRMARSIGRPLRYFIAKKAVGPQLVIAERIDTIYDYLKKEGMDDQFHPSYTRMVPAHYITKIELLGCPDPNPVYTRFFTPERNKYEAGSLEQIGKEYITAVYNEIKKWLQYRAKTGPIGVTFSAGIDSGSIFVLTYHALKELGESPSRLKAFTLSVDGDGADLMQARKFLKTLDLELFLEPIELDYNALDWKEAIRVVEDYKPLDIQSATMSLALLKGIRERYPDWKYIIDGEGGDENLKDYPIEENPELTIRSVLNNLMLYHEGWGVDSIKHSLTYSGGLSRGYMRTFSPADLHDFEGFSPYTLPNVIEISEGIPYIDMTDWDHKKLYDLKGQIVFEGVKAVTGMEMPIFEKRRFQHGVVSKNDFEKHFPEKEIAYRKQFLSKYE</sequence>
<dbReference type="Gene3D" id="3.40.50.620">
    <property type="entry name" value="HUPs"/>
    <property type="match status" value="1"/>
</dbReference>
<dbReference type="InterPro" id="IPR050795">
    <property type="entry name" value="Asn_Synthetase"/>
</dbReference>
<dbReference type="EMBL" id="QGGQ01000002">
    <property type="protein sequence ID" value="PWK24578.1"/>
    <property type="molecule type" value="Genomic_DNA"/>
</dbReference>
<dbReference type="SUPFAM" id="SSF52402">
    <property type="entry name" value="Adenine nucleotide alpha hydrolases-like"/>
    <property type="match status" value="1"/>
</dbReference>
<evidence type="ECO:0000313" key="5">
    <source>
        <dbReference type="EMBL" id="PWK24578.1"/>
    </source>
</evidence>
<evidence type="ECO:0000256" key="2">
    <source>
        <dbReference type="ARBA" id="ARBA00022840"/>
    </source>
</evidence>
<dbReference type="EMBL" id="JACWLN010000001">
    <property type="protein sequence ID" value="MBD1259024.1"/>
    <property type="molecule type" value="Genomic_DNA"/>
</dbReference>
<reference evidence="5 6" key="1">
    <citation type="submission" date="2018-05" db="EMBL/GenBank/DDBJ databases">
        <title>Genomic Encyclopedia of Archaeal and Bacterial Type Strains, Phase II (KMG-II): from individual species to whole genera.</title>
        <authorList>
            <person name="Goeker M."/>
        </authorList>
    </citation>
    <scope>NUCLEOTIDE SEQUENCE [LARGE SCALE GENOMIC DNA]</scope>
    <source>
        <strain evidence="5 6">DSM 23514</strain>
    </source>
</reference>